<accession>A0A4D4MI11</accession>
<evidence type="ECO:0000313" key="2">
    <source>
        <dbReference type="Proteomes" id="UP000299211"/>
    </source>
</evidence>
<dbReference type="EMBL" id="BJHY01000001">
    <property type="protein sequence ID" value="GDY71169.1"/>
    <property type="molecule type" value="Genomic_DNA"/>
</dbReference>
<sequence length="207" mass="22430">MRARHVQGRRFTLSAFRLEDGYGHPTGVVTLITDATKQYRSYDQLELLQHASAHIGRSLGVEQTAQDLVDTLVPAMGDVAWANLAEAVFDGNEPPKLVGAGDPHLRRAALASATEPWSTELLQPGAAIPPYRDTPGLRRMQHGGAVLLSPATAITLVNSSEPDERFVPKHGHSAMWAPCMREAWCSVPSLFGVRSGPNPSTSRTRTC</sequence>
<name>A0A4D4MI11_STRAX</name>
<comment type="caution">
    <text evidence="1">The sequence shown here is derived from an EMBL/GenBank/DDBJ whole genome shotgun (WGS) entry which is preliminary data.</text>
</comment>
<dbReference type="Proteomes" id="UP000299211">
    <property type="component" value="Unassembled WGS sequence"/>
</dbReference>
<evidence type="ECO:0008006" key="3">
    <source>
        <dbReference type="Google" id="ProtNLM"/>
    </source>
</evidence>
<organism evidence="1 2">
    <name type="scientific">Streptomyces avermitilis</name>
    <dbReference type="NCBI Taxonomy" id="33903"/>
    <lineage>
        <taxon>Bacteria</taxon>
        <taxon>Bacillati</taxon>
        <taxon>Actinomycetota</taxon>
        <taxon>Actinomycetes</taxon>
        <taxon>Kitasatosporales</taxon>
        <taxon>Streptomycetaceae</taxon>
        <taxon>Streptomyces</taxon>
    </lineage>
</organism>
<proteinExistence type="predicted"/>
<protein>
    <recommendedName>
        <fullName evidence="3">PPM-type phosphatase domain-containing protein</fullName>
    </recommendedName>
</protein>
<reference evidence="1 2" key="1">
    <citation type="submission" date="2019-04" db="EMBL/GenBank/DDBJ databases">
        <title>Draft genome sequences of Streptomyces avermitilis ATCC 31267.</title>
        <authorList>
            <person name="Komaki H."/>
            <person name="Tamura T."/>
            <person name="Hosoyama A."/>
        </authorList>
    </citation>
    <scope>NUCLEOTIDE SEQUENCE [LARGE SCALE GENOMIC DNA]</scope>
    <source>
        <strain evidence="1 2">ATCC 31267</strain>
    </source>
</reference>
<evidence type="ECO:0000313" key="1">
    <source>
        <dbReference type="EMBL" id="GDY71169.1"/>
    </source>
</evidence>
<gene>
    <name evidence="1" type="ORF">SAV31267_006540</name>
</gene>
<dbReference type="AlphaFoldDB" id="A0A4D4MI11"/>